<keyword evidence="2" id="KW-1185">Reference proteome</keyword>
<reference evidence="1" key="1">
    <citation type="journal article" date="2020" name="Fungal Divers.">
        <title>Resolving the Mortierellaceae phylogeny through synthesis of multi-gene phylogenetics and phylogenomics.</title>
        <authorList>
            <person name="Vandepol N."/>
            <person name="Liber J."/>
            <person name="Desiro A."/>
            <person name="Na H."/>
            <person name="Kennedy M."/>
            <person name="Barry K."/>
            <person name="Grigoriev I.V."/>
            <person name="Miller A.N."/>
            <person name="O'Donnell K."/>
            <person name="Stajich J.E."/>
            <person name="Bonito G."/>
        </authorList>
    </citation>
    <scope>NUCLEOTIDE SEQUENCE</scope>
    <source>
        <strain evidence="1">NRRL 2769</strain>
    </source>
</reference>
<comment type="caution">
    <text evidence="1">The sequence shown here is derived from an EMBL/GenBank/DDBJ whole genome shotgun (WGS) entry which is preliminary data.</text>
</comment>
<dbReference type="EMBL" id="JAAAID010000213">
    <property type="protein sequence ID" value="KAG0020499.1"/>
    <property type="molecule type" value="Genomic_DNA"/>
</dbReference>
<protein>
    <submittedName>
        <fullName evidence="1">Uncharacterized protein</fullName>
    </submittedName>
</protein>
<gene>
    <name evidence="1" type="ORF">BGZ80_004102</name>
</gene>
<accession>A0A9P6N1C2</accession>
<dbReference type="OrthoDB" id="5570013at2759"/>
<evidence type="ECO:0000313" key="2">
    <source>
        <dbReference type="Proteomes" id="UP000703661"/>
    </source>
</evidence>
<name>A0A9P6N1C2_9FUNG</name>
<sequence>MFASLVGLVHQPSIAVRFPNDDSSFNPKEFPSITFVAKGKVQGKIRLIHGTEDDSGQAIITTRIWVTKESDKNEVAIRTSFDNKTHTFTLEGPNRFGSFNIYHETSILIPSSLGYMGNLIIEAPNTSFSAEKLDTLSWNIVKCDLSNSTIALQSLHADSIDIRTSNSSVSGLFEAGHIDINTSNGPISAKLIVQRPLDGGQSSVTTKTSNASITLHVDASSASTGLRMGNSTKNSKIVVGTLLGPSSQSSSINTTTANGKIEFNLDASRSGQALEVSNVTANGSIASSIMVPQYQPFKGYAKSSNGSITMNLTEDFSGRFDLSTSNSNTVVEGNNLQFDEDKKTCKRGSHGKGSGDVNIVTSNSSIGLRFYPAGKSLGTDKY</sequence>
<evidence type="ECO:0000313" key="1">
    <source>
        <dbReference type="EMBL" id="KAG0020499.1"/>
    </source>
</evidence>
<proteinExistence type="predicted"/>
<dbReference type="Proteomes" id="UP000703661">
    <property type="component" value="Unassembled WGS sequence"/>
</dbReference>
<organism evidence="1 2">
    <name type="scientific">Entomortierella chlamydospora</name>
    <dbReference type="NCBI Taxonomy" id="101097"/>
    <lineage>
        <taxon>Eukaryota</taxon>
        <taxon>Fungi</taxon>
        <taxon>Fungi incertae sedis</taxon>
        <taxon>Mucoromycota</taxon>
        <taxon>Mortierellomycotina</taxon>
        <taxon>Mortierellomycetes</taxon>
        <taxon>Mortierellales</taxon>
        <taxon>Mortierellaceae</taxon>
        <taxon>Entomortierella</taxon>
    </lineage>
</organism>
<dbReference type="AlphaFoldDB" id="A0A9P6N1C2"/>